<feature type="domain" description="Acetyl-CoA dehydrogenase-like C-terminal" evidence="14">
    <location>
        <begin position="461"/>
        <end position="588"/>
    </location>
</feature>
<evidence type="ECO:0000313" key="15">
    <source>
        <dbReference type="EMBL" id="QPM90362.1"/>
    </source>
</evidence>
<dbReference type="PANTHER" id="PTHR42803">
    <property type="entry name" value="ACYL-COA DEHYDROGENASE"/>
    <property type="match status" value="1"/>
</dbReference>
<evidence type="ECO:0000256" key="5">
    <source>
        <dbReference type="ARBA" id="ARBA00023002"/>
    </source>
</evidence>
<accession>A0A418SH34</accession>
<evidence type="ECO:0000256" key="8">
    <source>
        <dbReference type="ARBA" id="ARBA00066694"/>
    </source>
</evidence>
<dbReference type="OrthoDB" id="9807883at2"/>
<keyword evidence="5 10" id="KW-0560">Oxidoreductase</keyword>
<feature type="domain" description="Acyl-CoA dehydrogenase/oxidase N-terminal" evidence="13">
    <location>
        <begin position="78"/>
        <end position="156"/>
    </location>
</feature>
<evidence type="ECO:0000313" key="16">
    <source>
        <dbReference type="Proteomes" id="UP000283786"/>
    </source>
</evidence>
<dbReference type="PANTHER" id="PTHR42803:SF1">
    <property type="entry name" value="BROAD-SPECIFICITY LINEAR ACYL-COA DEHYDROGENASE FADE5"/>
    <property type="match status" value="1"/>
</dbReference>
<dbReference type="InterPro" id="IPR037069">
    <property type="entry name" value="AcylCoA_DH/ox_N_sf"/>
</dbReference>
<dbReference type="GO" id="GO:0016627">
    <property type="term" value="F:oxidoreductase activity, acting on the CH-CH group of donors"/>
    <property type="evidence" value="ECO:0007669"/>
    <property type="project" value="InterPro"/>
</dbReference>
<gene>
    <name evidence="15" type="primary">dmdC_1</name>
    <name evidence="15" type="ORF">PSAL_016000</name>
</gene>
<evidence type="ECO:0000256" key="9">
    <source>
        <dbReference type="ARBA" id="ARBA00069043"/>
    </source>
</evidence>
<evidence type="ECO:0000256" key="7">
    <source>
        <dbReference type="ARBA" id="ARBA00058683"/>
    </source>
</evidence>
<dbReference type="Gene3D" id="2.40.110.10">
    <property type="entry name" value="Butyryl-CoA Dehydrogenase, subunit A, domain 2"/>
    <property type="match status" value="1"/>
</dbReference>
<keyword evidence="16" id="KW-1185">Reference proteome</keyword>
<dbReference type="FunFam" id="2.40.110.10:FF:000031">
    <property type="entry name" value="Acyl-CoA dehydrogenase, putative"/>
    <property type="match status" value="1"/>
</dbReference>
<dbReference type="Pfam" id="PF00441">
    <property type="entry name" value="Acyl-CoA_dh_1"/>
    <property type="match status" value="1"/>
</dbReference>
<evidence type="ECO:0000256" key="3">
    <source>
        <dbReference type="ARBA" id="ARBA00022630"/>
    </source>
</evidence>
<dbReference type="InterPro" id="IPR046373">
    <property type="entry name" value="Acyl-CoA_Oxase/DH_mid-dom_sf"/>
</dbReference>
<evidence type="ECO:0000259" key="13">
    <source>
        <dbReference type="Pfam" id="PF02771"/>
    </source>
</evidence>
<dbReference type="Gene3D" id="1.20.140.10">
    <property type="entry name" value="Butyryl-CoA Dehydrogenase, subunit A, domain 3"/>
    <property type="match status" value="1"/>
</dbReference>
<dbReference type="InterPro" id="IPR025878">
    <property type="entry name" value="Acyl-CoA_dh-like_C_dom"/>
</dbReference>
<dbReference type="RefSeq" id="WP_119839077.1">
    <property type="nucleotide sequence ID" value="NZ_CP060436.1"/>
</dbReference>
<evidence type="ECO:0000256" key="1">
    <source>
        <dbReference type="ARBA" id="ARBA00001974"/>
    </source>
</evidence>
<dbReference type="InterPro" id="IPR052166">
    <property type="entry name" value="Diverse_Acyl-CoA_DH"/>
</dbReference>
<dbReference type="EMBL" id="CP060436">
    <property type="protein sequence ID" value="QPM90362.1"/>
    <property type="molecule type" value="Genomic_DNA"/>
</dbReference>
<comment type="similarity">
    <text evidence="2 10">Belongs to the acyl-CoA dehydrogenase family.</text>
</comment>
<comment type="cofactor">
    <cofactor evidence="1 10">
        <name>FAD</name>
        <dbReference type="ChEBI" id="CHEBI:57692"/>
    </cofactor>
</comment>
<evidence type="ECO:0000256" key="2">
    <source>
        <dbReference type="ARBA" id="ARBA00009347"/>
    </source>
</evidence>
<feature type="domain" description="Acyl-CoA oxidase/dehydrogenase middle" evidence="12">
    <location>
        <begin position="161"/>
        <end position="269"/>
    </location>
</feature>
<dbReference type="InterPro" id="IPR006091">
    <property type="entry name" value="Acyl-CoA_Oxase/DH_mid-dom"/>
</dbReference>
<name>A0A418SH34_9RHOB</name>
<evidence type="ECO:0000256" key="6">
    <source>
        <dbReference type="ARBA" id="ARBA00051388"/>
    </source>
</evidence>
<dbReference type="Pfam" id="PF02770">
    <property type="entry name" value="Acyl-CoA_dh_M"/>
    <property type="match status" value="1"/>
</dbReference>
<feature type="domain" description="Acyl-CoA dehydrogenase/oxidase C-terminal" evidence="11">
    <location>
        <begin position="281"/>
        <end position="444"/>
    </location>
</feature>
<dbReference type="Proteomes" id="UP000283786">
    <property type="component" value="Chromosome"/>
</dbReference>
<protein>
    <recommendedName>
        <fullName evidence="9">3-methylmercaptopropionyl-CoA dehydrogenase</fullName>
        <ecNumber evidence="8">1.3.99.41</ecNumber>
    </recommendedName>
</protein>
<evidence type="ECO:0000259" key="14">
    <source>
        <dbReference type="Pfam" id="PF12806"/>
    </source>
</evidence>
<dbReference type="InterPro" id="IPR036250">
    <property type="entry name" value="AcylCo_DH-like_C"/>
</dbReference>
<dbReference type="EC" id="1.3.99.41" evidence="8"/>
<sequence>MPSYTGPTDDLQFVIHDVLDVPAQDVPGYSDLDRDFTAAILGEAARISTEVIAPLNAIGDQHGVSLENGVVRTPPGFKKAFDQLREGGWTGLDCDPDYGGQGMPYILSVATGEMFSAANQAFMMYPGLTHGAYSAIHAHGSDGQKAMFLPKMVSCEWTGTMNLTEPQCGTDLGLMRSKAVPQEDGSYSITGTKIFISAGDHDMADNVIHLVLAKIPGGPDGIKGVSLFIVPKFIVKDDGTLGDLNGVSVGKVEEKMGIHGNATCVMNYDGSTGYLLGDAHKGMRAMFTMMNEARLGVGMQGLSQAVAAYQNAVIYARERLQGRDVTGVKNPDGPADPIIVHPDVRRMLMDQKSFIEGARAFGLWGSTMIDRARATGDEEAEAMISLLTPVLKGFLTDQGYDMTVQAQQIFGGHGYIEEQGMSQFTRDARITMIYEGANGVQALDLVGRKLGLKGGKTALAFFDLIKSFCKDNAGDAEIDAQFIEPLKASSKQLQEAAMFFMQSGMKNPNHALAGSYDFMHLFGHVCLGYMWSRMAVAAKSKLEEGTGDAAFYKTKLVTGRYYMSRRLPATAMHLQRILSGADPVMALDEDQF</sequence>
<dbReference type="InterPro" id="IPR009100">
    <property type="entry name" value="AcylCoA_DH/oxidase_NM_dom_sf"/>
</dbReference>
<reference evidence="15 16" key="1">
    <citation type="submission" date="2020-08" db="EMBL/GenBank/DDBJ databases">
        <title>Genome sequence of Rhodobacteraceae bacterium Lw-13e.</title>
        <authorList>
            <person name="Poehlein A."/>
            <person name="Wolter L."/>
            <person name="Daniel R."/>
            <person name="Brinkhoff T."/>
        </authorList>
    </citation>
    <scope>NUCLEOTIDE SEQUENCE [LARGE SCALE GENOMIC DNA]</scope>
    <source>
        <strain evidence="15 16">Lw-13e</strain>
    </source>
</reference>
<keyword evidence="4 10" id="KW-0274">FAD</keyword>
<dbReference type="Pfam" id="PF02771">
    <property type="entry name" value="Acyl-CoA_dh_N"/>
    <property type="match status" value="1"/>
</dbReference>
<evidence type="ECO:0000259" key="11">
    <source>
        <dbReference type="Pfam" id="PF00441"/>
    </source>
</evidence>
<evidence type="ECO:0000256" key="10">
    <source>
        <dbReference type="RuleBase" id="RU362125"/>
    </source>
</evidence>
<dbReference type="AlphaFoldDB" id="A0A418SH34"/>
<evidence type="ECO:0000259" key="12">
    <source>
        <dbReference type="Pfam" id="PF02770"/>
    </source>
</evidence>
<dbReference type="InterPro" id="IPR009075">
    <property type="entry name" value="AcylCo_DH/oxidase_C"/>
</dbReference>
<organism evidence="15 16">
    <name type="scientific">Pseudooceanicola algae</name>
    <dbReference type="NCBI Taxonomy" id="1537215"/>
    <lineage>
        <taxon>Bacteria</taxon>
        <taxon>Pseudomonadati</taxon>
        <taxon>Pseudomonadota</taxon>
        <taxon>Alphaproteobacteria</taxon>
        <taxon>Rhodobacterales</taxon>
        <taxon>Paracoccaceae</taxon>
        <taxon>Pseudooceanicola</taxon>
    </lineage>
</organism>
<comment type="catalytic activity">
    <reaction evidence="6">
        <text>3-(methylsulfanyl)propanoyl-CoA + oxidized [electron-transfer flavoprotein] + H(+) = 3-(methylsulfanyl)acryloyl-CoA + reduced [electron-transfer flavoprotein]</text>
        <dbReference type="Rhea" id="RHEA:52612"/>
        <dbReference type="Rhea" id="RHEA-COMP:10685"/>
        <dbReference type="Rhea" id="RHEA-COMP:10686"/>
        <dbReference type="ChEBI" id="CHEBI:15378"/>
        <dbReference type="ChEBI" id="CHEBI:57692"/>
        <dbReference type="ChEBI" id="CHEBI:58307"/>
        <dbReference type="ChEBI" id="CHEBI:82815"/>
        <dbReference type="ChEBI" id="CHEBI:84994"/>
        <dbReference type="EC" id="1.3.99.41"/>
    </reaction>
    <physiologicalReaction direction="left-to-right" evidence="6">
        <dbReference type="Rhea" id="RHEA:52613"/>
    </physiologicalReaction>
</comment>
<dbReference type="Pfam" id="PF12806">
    <property type="entry name" value="Acyl-CoA_dh_C"/>
    <property type="match status" value="1"/>
</dbReference>
<dbReference type="Gene3D" id="1.10.540.10">
    <property type="entry name" value="Acyl-CoA dehydrogenase/oxidase, N-terminal domain"/>
    <property type="match status" value="1"/>
</dbReference>
<comment type="function">
    <text evidence="7">Involved in the assimilation of dimethylsulphoniopropionate (DMSP), an important compound in the fixation of carbon in marine phytoplankton, by mediating the conversion of 3-(methylthio)propanoyl-CoA (MMPA-CoA) to 3-(methylthio)acryloyl-CoA (MTA-CoA).</text>
</comment>
<keyword evidence="3 10" id="KW-0285">Flavoprotein</keyword>
<proteinExistence type="inferred from homology"/>
<dbReference type="SUPFAM" id="SSF56645">
    <property type="entry name" value="Acyl-CoA dehydrogenase NM domain-like"/>
    <property type="match status" value="1"/>
</dbReference>
<dbReference type="KEGG" id="palw:PSAL_016000"/>
<dbReference type="GO" id="GO:0050660">
    <property type="term" value="F:flavin adenine dinucleotide binding"/>
    <property type="evidence" value="ECO:0007669"/>
    <property type="project" value="InterPro"/>
</dbReference>
<dbReference type="SUPFAM" id="SSF47203">
    <property type="entry name" value="Acyl-CoA dehydrogenase C-terminal domain-like"/>
    <property type="match status" value="1"/>
</dbReference>
<dbReference type="InterPro" id="IPR013786">
    <property type="entry name" value="AcylCoA_DH/ox_N"/>
</dbReference>
<evidence type="ECO:0000256" key="4">
    <source>
        <dbReference type="ARBA" id="ARBA00022827"/>
    </source>
</evidence>